<evidence type="ECO:0000313" key="2">
    <source>
        <dbReference type="EMBL" id="QDV23728.1"/>
    </source>
</evidence>
<accession>A0A518G554</accession>
<feature type="region of interest" description="Disordered" evidence="1">
    <location>
        <begin position="36"/>
        <end position="56"/>
    </location>
</feature>
<protein>
    <submittedName>
        <fullName evidence="2">Uncharacterized protein</fullName>
    </submittedName>
</protein>
<name>A0A518G554_9BACT</name>
<reference evidence="2 3" key="1">
    <citation type="submission" date="2019-02" db="EMBL/GenBank/DDBJ databases">
        <title>Deep-cultivation of Planctomycetes and their phenomic and genomic characterization uncovers novel biology.</title>
        <authorList>
            <person name="Wiegand S."/>
            <person name="Jogler M."/>
            <person name="Boedeker C."/>
            <person name="Pinto D."/>
            <person name="Vollmers J."/>
            <person name="Rivas-Marin E."/>
            <person name="Kohn T."/>
            <person name="Peeters S.H."/>
            <person name="Heuer A."/>
            <person name="Rast P."/>
            <person name="Oberbeckmann S."/>
            <person name="Bunk B."/>
            <person name="Jeske O."/>
            <person name="Meyerdierks A."/>
            <person name="Storesund J.E."/>
            <person name="Kallscheuer N."/>
            <person name="Luecker S."/>
            <person name="Lage O.M."/>
            <person name="Pohl T."/>
            <person name="Merkel B.J."/>
            <person name="Hornburger P."/>
            <person name="Mueller R.-W."/>
            <person name="Bruemmer F."/>
            <person name="Labrenz M."/>
            <person name="Spormann A.M."/>
            <person name="Op den Camp H."/>
            <person name="Overmann J."/>
            <person name="Amann R."/>
            <person name="Jetten M.S.M."/>
            <person name="Mascher T."/>
            <person name="Medema M.H."/>
            <person name="Devos D.P."/>
            <person name="Kaster A.-K."/>
            <person name="Ovreas L."/>
            <person name="Rohde M."/>
            <person name="Galperin M.Y."/>
            <person name="Jogler C."/>
        </authorList>
    </citation>
    <scope>NUCLEOTIDE SEQUENCE [LARGE SCALE GENOMIC DNA]</scope>
    <source>
        <strain evidence="2 3">Q31a</strain>
    </source>
</reference>
<evidence type="ECO:0000313" key="3">
    <source>
        <dbReference type="Proteomes" id="UP000318017"/>
    </source>
</evidence>
<keyword evidence="3" id="KW-1185">Reference proteome</keyword>
<feature type="compositionally biased region" description="Basic and acidic residues" evidence="1">
    <location>
        <begin position="40"/>
        <end position="56"/>
    </location>
</feature>
<dbReference type="EMBL" id="CP036298">
    <property type="protein sequence ID" value="QDV23728.1"/>
    <property type="molecule type" value="Genomic_DNA"/>
</dbReference>
<organism evidence="2 3">
    <name type="scientific">Aureliella helgolandensis</name>
    <dbReference type="NCBI Taxonomy" id="2527968"/>
    <lineage>
        <taxon>Bacteria</taxon>
        <taxon>Pseudomonadati</taxon>
        <taxon>Planctomycetota</taxon>
        <taxon>Planctomycetia</taxon>
        <taxon>Pirellulales</taxon>
        <taxon>Pirellulaceae</taxon>
        <taxon>Aureliella</taxon>
    </lineage>
</organism>
<evidence type="ECO:0000256" key="1">
    <source>
        <dbReference type="SAM" id="MobiDB-lite"/>
    </source>
</evidence>
<dbReference type="Proteomes" id="UP000318017">
    <property type="component" value="Chromosome"/>
</dbReference>
<dbReference type="RefSeq" id="WP_145076864.1">
    <property type="nucleotide sequence ID" value="NZ_CP036298.1"/>
</dbReference>
<dbReference type="AlphaFoldDB" id="A0A518G554"/>
<sequence>MQRSDHASNKVTAREHRSPEWRQVLLHLVISDARQVTPRSRAERLDPPAAGRRESEYLPRVESSGVWSELCRIPLGRSSWPSLQAADWVAYQTALVNTALVNTVETIADAK</sequence>
<dbReference type="KEGG" id="ahel:Q31a_20330"/>
<proteinExistence type="predicted"/>
<gene>
    <name evidence="2" type="ORF">Q31a_20330</name>
</gene>